<dbReference type="EMBL" id="ODYU01006289">
    <property type="protein sequence ID" value="SOQ48007.1"/>
    <property type="molecule type" value="Genomic_DNA"/>
</dbReference>
<dbReference type="AlphaFoldDB" id="A0A2H1W4P4"/>
<sequence>MQSPPPIDTRGVTNALPNFWELGLMENRGLGTSRCLVTDMMMTRFNPTSYVVSIMHSICVAVRHLHDSNIAHRDIKPENLLYSSTQPNAVLKLTDFGFAKETLTPADTLQTPCYTPYYVAPESYCNKKYYDCTVGAVAGQLAAAQRVAGSIPARSNSLCDPQIVVSGLGVMYPGLQELQRYGRLWRGSPIKKNKVYVLTPCWLPSLNSLAWRLRERDS</sequence>
<dbReference type="PROSITE" id="PS00108">
    <property type="entry name" value="PROTEIN_KINASE_ST"/>
    <property type="match status" value="1"/>
</dbReference>
<dbReference type="InterPro" id="IPR000719">
    <property type="entry name" value="Prot_kinase_dom"/>
</dbReference>
<dbReference type="InterPro" id="IPR008271">
    <property type="entry name" value="Ser/Thr_kinase_AS"/>
</dbReference>
<feature type="domain" description="Protein kinase" evidence="1">
    <location>
        <begin position="1"/>
        <end position="218"/>
    </location>
</feature>
<evidence type="ECO:0000313" key="2">
    <source>
        <dbReference type="EMBL" id="SOQ48007.1"/>
    </source>
</evidence>
<evidence type="ECO:0000259" key="1">
    <source>
        <dbReference type="PROSITE" id="PS50011"/>
    </source>
</evidence>
<dbReference type="InterPro" id="IPR011009">
    <property type="entry name" value="Kinase-like_dom_sf"/>
</dbReference>
<organism evidence="2">
    <name type="scientific">Spodoptera frugiperda</name>
    <name type="common">Fall armyworm</name>
    <dbReference type="NCBI Taxonomy" id="7108"/>
    <lineage>
        <taxon>Eukaryota</taxon>
        <taxon>Metazoa</taxon>
        <taxon>Ecdysozoa</taxon>
        <taxon>Arthropoda</taxon>
        <taxon>Hexapoda</taxon>
        <taxon>Insecta</taxon>
        <taxon>Pterygota</taxon>
        <taxon>Neoptera</taxon>
        <taxon>Endopterygota</taxon>
        <taxon>Lepidoptera</taxon>
        <taxon>Glossata</taxon>
        <taxon>Ditrysia</taxon>
        <taxon>Noctuoidea</taxon>
        <taxon>Noctuidae</taxon>
        <taxon>Amphipyrinae</taxon>
        <taxon>Spodoptera</taxon>
    </lineage>
</organism>
<dbReference type="GO" id="GO:0004672">
    <property type="term" value="F:protein kinase activity"/>
    <property type="evidence" value="ECO:0007669"/>
    <property type="project" value="InterPro"/>
</dbReference>
<dbReference type="Gene3D" id="1.10.510.10">
    <property type="entry name" value="Transferase(Phosphotransferase) domain 1"/>
    <property type="match status" value="1"/>
</dbReference>
<dbReference type="SUPFAM" id="SSF56112">
    <property type="entry name" value="Protein kinase-like (PK-like)"/>
    <property type="match status" value="1"/>
</dbReference>
<reference evidence="2" key="1">
    <citation type="submission" date="2016-07" db="EMBL/GenBank/DDBJ databases">
        <authorList>
            <person name="Bretaudeau A."/>
        </authorList>
    </citation>
    <scope>NUCLEOTIDE SEQUENCE</scope>
    <source>
        <strain evidence="2">Rice</strain>
        <tissue evidence="2">Whole body</tissue>
    </source>
</reference>
<dbReference type="PANTHER" id="PTHR24347">
    <property type="entry name" value="SERINE/THREONINE-PROTEIN KINASE"/>
    <property type="match status" value="1"/>
</dbReference>
<dbReference type="PROSITE" id="PS50011">
    <property type="entry name" value="PROTEIN_KINASE_DOM"/>
    <property type="match status" value="1"/>
</dbReference>
<name>A0A2H1W4P4_SPOFR</name>
<gene>
    <name evidence="2" type="ORF">SFRICE_025821</name>
</gene>
<accession>A0A2H1W4P4</accession>
<dbReference type="SMART" id="SM00220">
    <property type="entry name" value="S_TKc"/>
    <property type="match status" value="1"/>
</dbReference>
<protein>
    <submittedName>
        <fullName evidence="2">SFRICE_025821</fullName>
    </submittedName>
</protein>
<proteinExistence type="predicted"/>
<dbReference type="Pfam" id="PF00069">
    <property type="entry name" value="Pkinase"/>
    <property type="match status" value="1"/>
</dbReference>
<dbReference type="GO" id="GO:0005524">
    <property type="term" value="F:ATP binding"/>
    <property type="evidence" value="ECO:0007669"/>
    <property type="project" value="InterPro"/>
</dbReference>